<dbReference type="Gene3D" id="3.30.450.40">
    <property type="match status" value="1"/>
</dbReference>
<dbReference type="InterPro" id="IPR005467">
    <property type="entry name" value="His_kinase_dom"/>
</dbReference>
<dbReference type="InterPro" id="IPR025847">
    <property type="entry name" value="MEDS_domain"/>
</dbReference>
<evidence type="ECO:0000256" key="4">
    <source>
        <dbReference type="ARBA" id="ARBA00022679"/>
    </source>
</evidence>
<keyword evidence="4" id="KW-0808">Transferase</keyword>
<dbReference type="CDD" id="cd00082">
    <property type="entry name" value="HisKA"/>
    <property type="match status" value="1"/>
</dbReference>
<keyword evidence="3 9" id="KW-0597">Phosphoprotein</keyword>
<dbReference type="SUPFAM" id="SSF55785">
    <property type="entry name" value="PYP-like sensor domain (PAS domain)"/>
    <property type="match status" value="2"/>
</dbReference>
<feature type="coiled-coil region" evidence="10">
    <location>
        <begin position="644"/>
        <end position="685"/>
    </location>
</feature>
<evidence type="ECO:0000256" key="10">
    <source>
        <dbReference type="SAM" id="Coils"/>
    </source>
</evidence>
<dbReference type="InterPro" id="IPR036097">
    <property type="entry name" value="HisK_dim/P_sf"/>
</dbReference>
<keyword evidence="8" id="KW-0902">Two-component regulatory system</keyword>
<dbReference type="EMBL" id="JAAYEE010000126">
    <property type="protein sequence ID" value="NLW35354.1"/>
    <property type="molecule type" value="Genomic_DNA"/>
</dbReference>
<dbReference type="AlphaFoldDB" id="A0A971M481"/>
<dbReference type="Pfam" id="PF00989">
    <property type="entry name" value="PAS"/>
    <property type="match status" value="1"/>
</dbReference>
<dbReference type="InterPro" id="IPR029016">
    <property type="entry name" value="GAF-like_dom_sf"/>
</dbReference>
<dbReference type="Gene3D" id="3.30.450.20">
    <property type="entry name" value="PAS domain"/>
    <property type="match status" value="2"/>
</dbReference>
<dbReference type="SMART" id="SM00387">
    <property type="entry name" value="HATPase_c"/>
    <property type="match status" value="1"/>
</dbReference>
<dbReference type="GO" id="GO:0006355">
    <property type="term" value="P:regulation of DNA-templated transcription"/>
    <property type="evidence" value="ECO:0007669"/>
    <property type="project" value="InterPro"/>
</dbReference>
<dbReference type="SUPFAM" id="SSF55781">
    <property type="entry name" value="GAF domain-like"/>
    <property type="match status" value="1"/>
</dbReference>
<protein>
    <recommendedName>
        <fullName evidence="2">histidine kinase</fullName>
        <ecNumber evidence="2">2.7.13.3</ecNumber>
    </recommendedName>
</protein>
<evidence type="ECO:0000259" key="13">
    <source>
        <dbReference type="PROSITE" id="PS50112"/>
    </source>
</evidence>
<keyword evidence="6" id="KW-0418">Kinase</keyword>
<feature type="domain" description="PAC" evidence="14">
    <location>
        <begin position="590"/>
        <end position="642"/>
    </location>
</feature>
<comment type="caution">
    <text evidence="15">The sequence shown here is derived from an EMBL/GenBank/DDBJ whole genome shotgun (WGS) entry which is preliminary data.</text>
</comment>
<dbReference type="InterPro" id="IPR011006">
    <property type="entry name" value="CheY-like_superfamily"/>
</dbReference>
<dbReference type="InterPro" id="IPR003594">
    <property type="entry name" value="HATPase_dom"/>
</dbReference>
<gene>
    <name evidence="15" type="ORF">GXY80_07725</name>
</gene>
<evidence type="ECO:0000256" key="9">
    <source>
        <dbReference type="PROSITE-ProRule" id="PRU00169"/>
    </source>
</evidence>
<dbReference type="PROSITE" id="PS50113">
    <property type="entry name" value="PAC"/>
    <property type="match status" value="1"/>
</dbReference>
<dbReference type="SUPFAM" id="SSF47384">
    <property type="entry name" value="Homodimeric domain of signal transducing histidine kinase"/>
    <property type="match status" value="1"/>
</dbReference>
<dbReference type="Pfam" id="PF00072">
    <property type="entry name" value="Response_reg"/>
    <property type="match status" value="1"/>
</dbReference>
<dbReference type="Gene3D" id="1.10.287.130">
    <property type="match status" value="1"/>
</dbReference>
<dbReference type="InterPro" id="IPR000700">
    <property type="entry name" value="PAS-assoc_C"/>
</dbReference>
<dbReference type="GO" id="GO:0000155">
    <property type="term" value="F:phosphorelay sensor kinase activity"/>
    <property type="evidence" value="ECO:0007669"/>
    <property type="project" value="InterPro"/>
</dbReference>
<reference evidence="15" key="2">
    <citation type="submission" date="2020-01" db="EMBL/GenBank/DDBJ databases">
        <authorList>
            <person name="Campanaro S."/>
        </authorList>
    </citation>
    <scope>NUCLEOTIDE SEQUENCE</scope>
    <source>
        <strain evidence="15">AS06rmzACSIP_7</strain>
    </source>
</reference>
<comment type="catalytic activity">
    <reaction evidence="1">
        <text>ATP + protein L-histidine = ADP + protein N-phospho-L-histidine.</text>
        <dbReference type="EC" id="2.7.13.3"/>
    </reaction>
</comment>
<name>A0A971M481_9BACT</name>
<evidence type="ECO:0000313" key="16">
    <source>
        <dbReference type="Proteomes" id="UP000777265"/>
    </source>
</evidence>
<dbReference type="InterPro" id="IPR036890">
    <property type="entry name" value="HATPase_C_sf"/>
</dbReference>
<evidence type="ECO:0000259" key="12">
    <source>
        <dbReference type="PROSITE" id="PS50110"/>
    </source>
</evidence>
<dbReference type="SUPFAM" id="SSF55874">
    <property type="entry name" value="ATPase domain of HSP90 chaperone/DNA topoisomerase II/histidine kinase"/>
    <property type="match status" value="1"/>
</dbReference>
<dbReference type="Pfam" id="PF02518">
    <property type="entry name" value="HATPase_c"/>
    <property type="match status" value="1"/>
</dbReference>
<evidence type="ECO:0000256" key="7">
    <source>
        <dbReference type="ARBA" id="ARBA00022840"/>
    </source>
</evidence>
<feature type="modified residue" description="4-aspartylphosphate" evidence="9">
    <location>
        <position position="985"/>
    </location>
</feature>
<dbReference type="InterPro" id="IPR004358">
    <property type="entry name" value="Sig_transdc_His_kin-like_C"/>
</dbReference>
<proteinExistence type="predicted"/>
<organism evidence="15 16">
    <name type="scientific">Syntrophorhabdus aromaticivorans</name>
    <dbReference type="NCBI Taxonomy" id="328301"/>
    <lineage>
        <taxon>Bacteria</taxon>
        <taxon>Pseudomonadati</taxon>
        <taxon>Thermodesulfobacteriota</taxon>
        <taxon>Syntrophorhabdia</taxon>
        <taxon>Syntrophorhabdales</taxon>
        <taxon>Syntrophorhabdaceae</taxon>
        <taxon>Syntrophorhabdus</taxon>
    </lineage>
</organism>
<dbReference type="NCBIfam" id="TIGR00229">
    <property type="entry name" value="sensory_box"/>
    <property type="match status" value="1"/>
</dbReference>
<dbReference type="SMART" id="SM00388">
    <property type="entry name" value="HisKA"/>
    <property type="match status" value="1"/>
</dbReference>
<dbReference type="EC" id="2.7.13.3" evidence="2"/>
<keyword evidence="7" id="KW-0067">ATP-binding</keyword>
<keyword evidence="10" id="KW-0175">Coiled coil</keyword>
<dbReference type="CDD" id="cd00156">
    <property type="entry name" value="REC"/>
    <property type="match status" value="1"/>
</dbReference>
<dbReference type="PANTHER" id="PTHR43065">
    <property type="entry name" value="SENSOR HISTIDINE KINASE"/>
    <property type="match status" value="1"/>
</dbReference>
<dbReference type="InterPro" id="IPR003661">
    <property type="entry name" value="HisK_dim/P_dom"/>
</dbReference>
<dbReference type="InterPro" id="IPR035965">
    <property type="entry name" value="PAS-like_dom_sf"/>
</dbReference>
<evidence type="ECO:0000256" key="3">
    <source>
        <dbReference type="ARBA" id="ARBA00022553"/>
    </source>
</evidence>
<dbReference type="SMART" id="SM00091">
    <property type="entry name" value="PAS"/>
    <property type="match status" value="1"/>
</dbReference>
<dbReference type="PANTHER" id="PTHR43065:SF46">
    <property type="entry name" value="C4-DICARBOXYLATE TRANSPORT SENSOR PROTEIN DCTB"/>
    <property type="match status" value="1"/>
</dbReference>
<dbReference type="InterPro" id="IPR000014">
    <property type="entry name" value="PAS"/>
</dbReference>
<dbReference type="Proteomes" id="UP000777265">
    <property type="component" value="Unassembled WGS sequence"/>
</dbReference>
<evidence type="ECO:0000259" key="14">
    <source>
        <dbReference type="PROSITE" id="PS50113"/>
    </source>
</evidence>
<feature type="domain" description="PAS" evidence="13">
    <location>
        <begin position="512"/>
        <end position="585"/>
    </location>
</feature>
<evidence type="ECO:0000259" key="11">
    <source>
        <dbReference type="PROSITE" id="PS50109"/>
    </source>
</evidence>
<dbReference type="PRINTS" id="PR00344">
    <property type="entry name" value="BCTRLSENSOR"/>
</dbReference>
<feature type="domain" description="Histidine kinase" evidence="11">
    <location>
        <begin position="694"/>
        <end position="915"/>
    </location>
</feature>
<dbReference type="PROSITE" id="PS50109">
    <property type="entry name" value="HIS_KIN"/>
    <property type="match status" value="1"/>
</dbReference>
<dbReference type="InterPro" id="IPR013767">
    <property type="entry name" value="PAS_fold"/>
</dbReference>
<dbReference type="PROSITE" id="PS50112">
    <property type="entry name" value="PAS"/>
    <property type="match status" value="1"/>
</dbReference>
<accession>A0A971M481</accession>
<dbReference type="Gene3D" id="3.30.565.10">
    <property type="entry name" value="Histidine kinase-like ATPase, C-terminal domain"/>
    <property type="match status" value="1"/>
</dbReference>
<dbReference type="PROSITE" id="PS50110">
    <property type="entry name" value="RESPONSE_REGULATORY"/>
    <property type="match status" value="1"/>
</dbReference>
<evidence type="ECO:0000256" key="1">
    <source>
        <dbReference type="ARBA" id="ARBA00000085"/>
    </source>
</evidence>
<dbReference type="InterPro" id="IPR001789">
    <property type="entry name" value="Sig_transdc_resp-reg_receiver"/>
</dbReference>
<evidence type="ECO:0000313" key="15">
    <source>
        <dbReference type="EMBL" id="NLW35354.1"/>
    </source>
</evidence>
<dbReference type="CDD" id="cd00130">
    <property type="entry name" value="PAS"/>
    <property type="match status" value="1"/>
</dbReference>
<evidence type="ECO:0000256" key="2">
    <source>
        <dbReference type="ARBA" id="ARBA00012438"/>
    </source>
</evidence>
<evidence type="ECO:0000256" key="6">
    <source>
        <dbReference type="ARBA" id="ARBA00022777"/>
    </source>
</evidence>
<dbReference type="Pfam" id="PF14417">
    <property type="entry name" value="MEDS"/>
    <property type="match status" value="1"/>
</dbReference>
<dbReference type="SMART" id="SM00448">
    <property type="entry name" value="REC"/>
    <property type="match status" value="1"/>
</dbReference>
<keyword evidence="5" id="KW-0547">Nucleotide-binding</keyword>
<evidence type="ECO:0000256" key="5">
    <source>
        <dbReference type="ARBA" id="ARBA00022741"/>
    </source>
</evidence>
<dbReference type="SUPFAM" id="SSF52172">
    <property type="entry name" value="CheY-like"/>
    <property type="match status" value="1"/>
</dbReference>
<dbReference type="GO" id="GO:0005524">
    <property type="term" value="F:ATP binding"/>
    <property type="evidence" value="ECO:0007669"/>
    <property type="project" value="UniProtKB-KW"/>
</dbReference>
<sequence>MQTIYSDIRKSGISLIGGLPWGTYICQLYQTEHDLFDILIPYFKAGLENNEFCLWMVSGPLNVEAARKAMRKAVPHFQKYVRKKQIEISSGSLWDADDGNPGKAVISRLDQPISAGFDGLRFAANVLSETGAGITLPWWGKAGTFDKHNIIGVFAYPRDKFNAIGLMEVVKNHRYVLVRNTDNWEVIESTEARIAKDALKRSEEKLHSLFSNMLEGFAYHKVILDGEERPCDYVFLEANASFEKFIGLKRKTIIGRKATAVLPGIEKDPTDWIGRFGEVAITGQPAQFEGHSQALQKWYSVTAFSPHKGYFAVTFTDISERKHAEAELRVSRKFLEIANRHNNLSVLLREFISEMRGLTGCAAIGIRLLDEDGNIPYRAYDGFSRQFYESENPLSIRTDTCMCINVIKGFCDPERPFYTKGGSFYTNESKRFLAAVTEEERNKTRNACIRMGYQSVSLIPIRAGTQIIGLVHLADPQKNMVPLETVELLEHAASALGMGALRALVEEELRSQREWFHVTLTSIGDAVIATDASGRITFMNPAAANLTGWTQAEALGQPIGRVFQIINELTREAGEDIVERALKEGSIVSLTNNTVLITREGREIPIENSAALIKDSEHSVSGVVLVFHDSTEKRRAQQMLQRSHNEMEIRVEERTRELEEAYDNLVKETNERKLVEAQLRQARKMEALGTLTGGIAHDFNNILAAIIGFTEMVVEDLPQEGHEAGRLKNVLKAAMRGRDLIRQMLTFSRKTEIEKKPLKLSSIMRETLKLLRASIPTTIRIKERIREESDLILADPTQIQQVLMNLSTNAAYAMRDKGGMLSIELSACRLTEGEIPDAVPGSYMRLVVRDTGVGIQPDAIDKIFDPFFTTKQREEGTGLGLSVVHGIVHQCKGYIAVESKPGEGTTFSIYFPRIQEESGENTLPEEAVPGGRERILFVDDEEMIVEMGQGLLEKVGYEVVATSSSIEALSLVRDDPSRFDLVITDQTMPDITGISLAQEILVMRPDIPIILCTGHSESISSERVKNIGIREFLMKPLTKRELIGAIVRVLKANPEA</sequence>
<evidence type="ECO:0000256" key="8">
    <source>
        <dbReference type="ARBA" id="ARBA00023012"/>
    </source>
</evidence>
<feature type="domain" description="Response regulatory" evidence="12">
    <location>
        <begin position="934"/>
        <end position="1050"/>
    </location>
</feature>
<dbReference type="Gene3D" id="3.40.50.2300">
    <property type="match status" value="1"/>
</dbReference>
<reference evidence="15" key="1">
    <citation type="journal article" date="2020" name="Biotechnol. Biofuels">
        <title>New insights from the biogas microbiome by comprehensive genome-resolved metagenomics of nearly 1600 species originating from multiple anaerobic digesters.</title>
        <authorList>
            <person name="Campanaro S."/>
            <person name="Treu L."/>
            <person name="Rodriguez-R L.M."/>
            <person name="Kovalovszki A."/>
            <person name="Ziels R.M."/>
            <person name="Maus I."/>
            <person name="Zhu X."/>
            <person name="Kougias P.G."/>
            <person name="Basile A."/>
            <person name="Luo G."/>
            <person name="Schluter A."/>
            <person name="Konstantinidis K.T."/>
            <person name="Angelidaki I."/>
        </authorList>
    </citation>
    <scope>NUCLEOTIDE SEQUENCE</scope>
    <source>
        <strain evidence="15">AS06rmzACSIP_7</strain>
    </source>
</reference>
<dbReference type="Pfam" id="PF00512">
    <property type="entry name" value="HisKA"/>
    <property type="match status" value="1"/>
</dbReference>